<accession>A0ACA9NIG5</accession>
<gene>
    <name evidence="1" type="ORF">SPELUC_LOCUS9121</name>
</gene>
<reference evidence="1" key="1">
    <citation type="submission" date="2021-06" db="EMBL/GenBank/DDBJ databases">
        <authorList>
            <person name="Kallberg Y."/>
            <person name="Tangrot J."/>
            <person name="Rosling A."/>
        </authorList>
    </citation>
    <scope>NUCLEOTIDE SEQUENCE</scope>
    <source>
        <strain evidence="1">28 12/20/2015</strain>
    </source>
</reference>
<dbReference type="EMBL" id="CAJVPW010014843">
    <property type="protein sequence ID" value="CAG8656921.1"/>
    <property type="molecule type" value="Genomic_DNA"/>
</dbReference>
<evidence type="ECO:0000313" key="2">
    <source>
        <dbReference type="Proteomes" id="UP000789366"/>
    </source>
</evidence>
<feature type="non-terminal residue" evidence="1">
    <location>
        <position position="274"/>
    </location>
</feature>
<dbReference type="Proteomes" id="UP000789366">
    <property type="component" value="Unassembled WGS sequence"/>
</dbReference>
<protein>
    <submittedName>
        <fullName evidence="1">14098_t:CDS:1</fullName>
    </submittedName>
</protein>
<name>A0ACA9NIG5_9GLOM</name>
<organism evidence="1 2">
    <name type="scientific">Cetraspora pellucida</name>
    <dbReference type="NCBI Taxonomy" id="1433469"/>
    <lineage>
        <taxon>Eukaryota</taxon>
        <taxon>Fungi</taxon>
        <taxon>Fungi incertae sedis</taxon>
        <taxon>Mucoromycota</taxon>
        <taxon>Glomeromycotina</taxon>
        <taxon>Glomeromycetes</taxon>
        <taxon>Diversisporales</taxon>
        <taxon>Gigasporaceae</taxon>
        <taxon>Cetraspora</taxon>
    </lineage>
</organism>
<sequence length="274" mass="32237">MPTITGKSQLTERISKKTKYPQTQISRIIEEFLEETKKSLLKGEEVRLQGYFTLKTAITKPRMAMNLQTKKKMKVPAKRVPKCKFSTTLKEEIAPVKSAFDKMHDYRHHLAKLFKPVKNISDKKVLNQLENARKPLKSEREIAKIPFASLCIHDSELHNRLREDKLRSALSILLKNLVEYNDKTLTEVKKTRNCHYLNYRTRLKIIDFFEEYAKKSEVKVFISHTDLYQLSIPNTEIRLIGALQPNYFHAREKVYNDLFSVLFIDFDHSLHKNI</sequence>
<proteinExistence type="predicted"/>
<comment type="caution">
    <text evidence="1">The sequence shown here is derived from an EMBL/GenBank/DDBJ whole genome shotgun (WGS) entry which is preliminary data.</text>
</comment>
<keyword evidence="2" id="KW-1185">Reference proteome</keyword>
<evidence type="ECO:0000313" key="1">
    <source>
        <dbReference type="EMBL" id="CAG8656921.1"/>
    </source>
</evidence>